<dbReference type="Pfam" id="PF13692">
    <property type="entry name" value="Glyco_trans_1_4"/>
    <property type="match status" value="1"/>
</dbReference>
<sequence>MATTCFYGLEGGLLNMGKFLCYPKRLHPYGNDVIVPHSAAFGADIMISLMDTWVMNPEDYPKPMHWIPWYPIDHDSMPALVRGKISLAYKRISFSKHGVKATHDAGLDCYYVPHAIETNILKPLDKAECRRRLDLPQDKYIVGTVAMNKGNPSRKCFTEMMEAFARFHKRHPDTLYLLQTEKGEGIEGMINLPELMRNLGLQEGPDVIFCNQYQQMLGFPPEYMADVYNSLDVHLITTRGEGFGLPVLEAQACGVPVITGGWTACKELFFAGQLLDPEKDAEREYSGLAGYQFRPRVSAIEAALEAEYQHRSDTTEAVKQAQEYDADVVTEKYWKPVLEEIEKGLKQ</sequence>
<name>A0A0G1Y8P7_9BACT</name>
<dbReference type="AlphaFoldDB" id="A0A0G1Y8P7"/>
<gene>
    <name evidence="1" type="ORF">UY48_C0022G0010</name>
</gene>
<dbReference type="GO" id="GO:0016740">
    <property type="term" value="F:transferase activity"/>
    <property type="evidence" value="ECO:0007669"/>
    <property type="project" value="UniProtKB-KW"/>
</dbReference>
<evidence type="ECO:0000313" key="1">
    <source>
        <dbReference type="EMBL" id="KKW11262.1"/>
    </source>
</evidence>
<dbReference type="EMBL" id="LCQD01000022">
    <property type="protein sequence ID" value="KKW11262.1"/>
    <property type="molecule type" value="Genomic_DNA"/>
</dbReference>
<organism evidence="1 2">
    <name type="scientific">Candidatus Gottesmanbacteria bacterium GW2011_GWB1_49_7</name>
    <dbReference type="NCBI Taxonomy" id="1618448"/>
    <lineage>
        <taxon>Bacteria</taxon>
        <taxon>Candidatus Gottesmaniibacteriota</taxon>
    </lineage>
</organism>
<evidence type="ECO:0000313" key="2">
    <source>
        <dbReference type="Proteomes" id="UP000034588"/>
    </source>
</evidence>
<reference evidence="1 2" key="1">
    <citation type="journal article" date="2015" name="Nature">
        <title>rRNA introns, odd ribosomes, and small enigmatic genomes across a large radiation of phyla.</title>
        <authorList>
            <person name="Brown C.T."/>
            <person name="Hug L.A."/>
            <person name="Thomas B.C."/>
            <person name="Sharon I."/>
            <person name="Castelle C.J."/>
            <person name="Singh A."/>
            <person name="Wilkins M.J."/>
            <person name="Williams K.H."/>
            <person name="Banfield J.F."/>
        </authorList>
    </citation>
    <scope>NUCLEOTIDE SEQUENCE [LARGE SCALE GENOMIC DNA]</scope>
</reference>
<dbReference type="PANTHER" id="PTHR12526">
    <property type="entry name" value="GLYCOSYLTRANSFERASE"/>
    <property type="match status" value="1"/>
</dbReference>
<dbReference type="SUPFAM" id="SSF53756">
    <property type="entry name" value="UDP-Glycosyltransferase/glycogen phosphorylase"/>
    <property type="match status" value="1"/>
</dbReference>
<dbReference type="PANTHER" id="PTHR12526:SF637">
    <property type="entry name" value="GLYCOSYLTRANSFERASE EPSF-RELATED"/>
    <property type="match status" value="1"/>
</dbReference>
<dbReference type="Proteomes" id="UP000034588">
    <property type="component" value="Unassembled WGS sequence"/>
</dbReference>
<accession>A0A0G1Y8P7</accession>
<proteinExistence type="predicted"/>
<protein>
    <submittedName>
        <fullName evidence="1">Glycosyl transferase, group 1</fullName>
    </submittedName>
</protein>
<comment type="caution">
    <text evidence="1">The sequence shown here is derived from an EMBL/GenBank/DDBJ whole genome shotgun (WGS) entry which is preliminary data.</text>
</comment>
<keyword evidence="1" id="KW-0808">Transferase</keyword>
<dbReference type="Gene3D" id="3.40.50.2000">
    <property type="entry name" value="Glycogen Phosphorylase B"/>
    <property type="match status" value="1"/>
</dbReference>